<dbReference type="SMART" id="SM00388">
    <property type="entry name" value="HisKA"/>
    <property type="match status" value="1"/>
</dbReference>
<evidence type="ECO:0000256" key="7">
    <source>
        <dbReference type="ARBA" id="ARBA00022692"/>
    </source>
</evidence>
<keyword evidence="6" id="KW-0808">Transferase</keyword>
<dbReference type="PROSITE" id="PS50109">
    <property type="entry name" value="HIS_KIN"/>
    <property type="match status" value="1"/>
</dbReference>
<dbReference type="CDD" id="cd00082">
    <property type="entry name" value="HisKA"/>
    <property type="match status" value="1"/>
</dbReference>
<keyword evidence="5" id="KW-0597">Phosphoprotein</keyword>
<keyword evidence="18" id="KW-1185">Reference proteome</keyword>
<evidence type="ECO:0000256" key="6">
    <source>
        <dbReference type="ARBA" id="ARBA00022679"/>
    </source>
</evidence>
<dbReference type="InterPro" id="IPR004358">
    <property type="entry name" value="Sig_transdc_His_kin-like_C"/>
</dbReference>
<evidence type="ECO:0000256" key="1">
    <source>
        <dbReference type="ARBA" id="ARBA00000085"/>
    </source>
</evidence>
<dbReference type="PROSITE" id="PS50885">
    <property type="entry name" value="HAMP"/>
    <property type="match status" value="1"/>
</dbReference>
<dbReference type="InterPro" id="IPR003660">
    <property type="entry name" value="HAMP_dom"/>
</dbReference>
<evidence type="ECO:0000256" key="9">
    <source>
        <dbReference type="ARBA" id="ARBA00022777"/>
    </source>
</evidence>
<proteinExistence type="predicted"/>
<dbReference type="Pfam" id="PF00672">
    <property type="entry name" value="HAMP"/>
    <property type="match status" value="1"/>
</dbReference>
<evidence type="ECO:0000256" key="5">
    <source>
        <dbReference type="ARBA" id="ARBA00022553"/>
    </source>
</evidence>
<evidence type="ECO:0000256" key="14">
    <source>
        <dbReference type="SAM" id="Phobius"/>
    </source>
</evidence>
<evidence type="ECO:0000313" key="18">
    <source>
        <dbReference type="Proteomes" id="UP001470288"/>
    </source>
</evidence>
<dbReference type="SMART" id="SM00304">
    <property type="entry name" value="HAMP"/>
    <property type="match status" value="1"/>
</dbReference>
<evidence type="ECO:0000256" key="10">
    <source>
        <dbReference type="ARBA" id="ARBA00022840"/>
    </source>
</evidence>
<evidence type="ECO:0000259" key="16">
    <source>
        <dbReference type="PROSITE" id="PS50885"/>
    </source>
</evidence>
<dbReference type="Gene3D" id="6.10.340.10">
    <property type="match status" value="1"/>
</dbReference>
<organism evidence="17 18">
    <name type="scientific">Hominiventricola aquisgranensis</name>
    <dbReference type="NCBI Taxonomy" id="3133164"/>
    <lineage>
        <taxon>Bacteria</taxon>
        <taxon>Bacillati</taxon>
        <taxon>Bacillota</taxon>
        <taxon>Clostridia</taxon>
        <taxon>Lachnospirales</taxon>
        <taxon>Lachnospiraceae</taxon>
        <taxon>Hominiventricola</taxon>
    </lineage>
</organism>
<dbReference type="SUPFAM" id="SSF55874">
    <property type="entry name" value="ATPase domain of HSP90 chaperone/DNA topoisomerase II/histidine kinase"/>
    <property type="match status" value="1"/>
</dbReference>
<protein>
    <recommendedName>
        <fullName evidence="3">histidine kinase</fullName>
        <ecNumber evidence="3">2.7.13.3</ecNumber>
    </recommendedName>
</protein>
<keyword evidence="11 14" id="KW-1133">Transmembrane helix</keyword>
<dbReference type="CDD" id="cd06225">
    <property type="entry name" value="HAMP"/>
    <property type="match status" value="1"/>
</dbReference>
<sequence>MKFFWKIYFSFTILFVLSFSIFGTWMIQRTFEHSYQKALDDGEWDNQMFQLAFEMNLNSLGVMYQTDELIPVMGANVTQNLSESGNIYRIYNSEKKLLYESANASAQDMKVLNMLDDEHTSSYEVYRLGTKTWLVYACRSVVNEKSYLLESITDISYIYQERESNYDWYVVMMLSLTAVMTVLVFVVTHFLTMSIAHLSHATRQFTSGELDARAIEQGGDEIAELASDFNHMADTISEKIDELKSQAKKQEDFTASFAHELKTPLTSIIGYADMLRSTPMTEEETMEAANYIFQQGKRLESLSFKLLELIVTDKQQYQFRMISVERLVNEAVRLTREKREERKIALHLGLEEGEIFGERDLLLSVLVNLLDNSRKAVRTGGRIQILGRNYGKTYELCISDNGCGMDAGESQRVTEAFYMIDKSRARREGGAGLGMTLCSRILALHHVRWKIFSKPGKGTVIVIRFHCEREATDDE</sequence>
<accession>A0ABV1I3W6</accession>
<dbReference type="EC" id="2.7.13.3" evidence="3"/>
<dbReference type="EMBL" id="JBBMFC010000031">
    <property type="protein sequence ID" value="MEQ2579872.1"/>
    <property type="molecule type" value="Genomic_DNA"/>
</dbReference>
<feature type="transmembrane region" description="Helical" evidence="14">
    <location>
        <begin position="168"/>
        <end position="191"/>
    </location>
</feature>
<dbReference type="PRINTS" id="PR00344">
    <property type="entry name" value="BCTRLSENSOR"/>
</dbReference>
<dbReference type="RefSeq" id="WP_349145025.1">
    <property type="nucleotide sequence ID" value="NZ_JBBMFC010000031.1"/>
</dbReference>
<dbReference type="InterPro" id="IPR003594">
    <property type="entry name" value="HATPase_dom"/>
</dbReference>
<evidence type="ECO:0000256" key="12">
    <source>
        <dbReference type="ARBA" id="ARBA00023012"/>
    </source>
</evidence>
<feature type="domain" description="HAMP" evidence="16">
    <location>
        <begin position="189"/>
        <end position="241"/>
    </location>
</feature>
<evidence type="ECO:0000256" key="3">
    <source>
        <dbReference type="ARBA" id="ARBA00012438"/>
    </source>
</evidence>
<dbReference type="PANTHER" id="PTHR45528:SF1">
    <property type="entry name" value="SENSOR HISTIDINE KINASE CPXA"/>
    <property type="match status" value="1"/>
</dbReference>
<keyword evidence="10" id="KW-0067">ATP-binding</keyword>
<dbReference type="Proteomes" id="UP001470288">
    <property type="component" value="Unassembled WGS sequence"/>
</dbReference>
<comment type="caution">
    <text evidence="17">The sequence shown here is derived from an EMBL/GenBank/DDBJ whole genome shotgun (WGS) entry which is preliminary data.</text>
</comment>
<dbReference type="Gene3D" id="1.10.287.130">
    <property type="match status" value="1"/>
</dbReference>
<evidence type="ECO:0000256" key="8">
    <source>
        <dbReference type="ARBA" id="ARBA00022741"/>
    </source>
</evidence>
<keyword evidence="12" id="KW-0902">Two-component regulatory system</keyword>
<keyword evidence="13 14" id="KW-0472">Membrane</keyword>
<keyword evidence="7 14" id="KW-0812">Transmembrane</keyword>
<dbReference type="InterPro" id="IPR005467">
    <property type="entry name" value="His_kinase_dom"/>
</dbReference>
<evidence type="ECO:0000256" key="4">
    <source>
        <dbReference type="ARBA" id="ARBA00022475"/>
    </source>
</evidence>
<dbReference type="Pfam" id="PF02518">
    <property type="entry name" value="HATPase_c"/>
    <property type="match status" value="1"/>
</dbReference>
<name>A0ABV1I3W6_9FIRM</name>
<dbReference type="PANTHER" id="PTHR45528">
    <property type="entry name" value="SENSOR HISTIDINE KINASE CPXA"/>
    <property type="match status" value="1"/>
</dbReference>
<keyword evidence="4" id="KW-1003">Cell membrane</keyword>
<dbReference type="Gene3D" id="3.30.565.10">
    <property type="entry name" value="Histidine kinase-like ATPase, C-terminal domain"/>
    <property type="match status" value="1"/>
</dbReference>
<dbReference type="SUPFAM" id="SSF158472">
    <property type="entry name" value="HAMP domain-like"/>
    <property type="match status" value="1"/>
</dbReference>
<evidence type="ECO:0000256" key="2">
    <source>
        <dbReference type="ARBA" id="ARBA00004651"/>
    </source>
</evidence>
<dbReference type="GO" id="GO:0016301">
    <property type="term" value="F:kinase activity"/>
    <property type="evidence" value="ECO:0007669"/>
    <property type="project" value="UniProtKB-KW"/>
</dbReference>
<feature type="domain" description="Histidine kinase" evidence="15">
    <location>
        <begin position="256"/>
        <end position="469"/>
    </location>
</feature>
<keyword evidence="9 17" id="KW-0418">Kinase</keyword>
<evidence type="ECO:0000256" key="13">
    <source>
        <dbReference type="ARBA" id="ARBA00023136"/>
    </source>
</evidence>
<evidence type="ECO:0000256" key="11">
    <source>
        <dbReference type="ARBA" id="ARBA00022989"/>
    </source>
</evidence>
<dbReference type="InterPro" id="IPR050398">
    <property type="entry name" value="HssS/ArlS-like"/>
</dbReference>
<dbReference type="InterPro" id="IPR003661">
    <property type="entry name" value="HisK_dim/P_dom"/>
</dbReference>
<keyword evidence="8" id="KW-0547">Nucleotide-binding</keyword>
<feature type="transmembrane region" description="Helical" evidence="14">
    <location>
        <begin position="6"/>
        <end position="27"/>
    </location>
</feature>
<dbReference type="Pfam" id="PF00512">
    <property type="entry name" value="HisKA"/>
    <property type="match status" value="1"/>
</dbReference>
<dbReference type="InterPro" id="IPR036097">
    <property type="entry name" value="HisK_dim/P_sf"/>
</dbReference>
<dbReference type="InterPro" id="IPR036890">
    <property type="entry name" value="HATPase_C_sf"/>
</dbReference>
<reference evidence="17 18" key="1">
    <citation type="submission" date="2024-03" db="EMBL/GenBank/DDBJ databases">
        <title>Human intestinal bacterial collection.</title>
        <authorList>
            <person name="Pauvert C."/>
            <person name="Hitch T.C.A."/>
            <person name="Clavel T."/>
        </authorList>
    </citation>
    <scope>NUCLEOTIDE SEQUENCE [LARGE SCALE GENOMIC DNA]</scope>
    <source>
        <strain evidence="17 18">CLA-AA-H78B</strain>
    </source>
</reference>
<gene>
    <name evidence="17" type="ORF">WMO62_13745</name>
</gene>
<comment type="catalytic activity">
    <reaction evidence="1">
        <text>ATP + protein L-histidine = ADP + protein N-phospho-L-histidine.</text>
        <dbReference type="EC" id="2.7.13.3"/>
    </reaction>
</comment>
<evidence type="ECO:0000259" key="15">
    <source>
        <dbReference type="PROSITE" id="PS50109"/>
    </source>
</evidence>
<comment type="subcellular location">
    <subcellularLocation>
        <location evidence="2">Cell membrane</location>
        <topology evidence="2">Multi-pass membrane protein</topology>
    </subcellularLocation>
</comment>
<dbReference type="SMART" id="SM00387">
    <property type="entry name" value="HATPase_c"/>
    <property type="match status" value="1"/>
</dbReference>
<evidence type="ECO:0000313" key="17">
    <source>
        <dbReference type="EMBL" id="MEQ2579872.1"/>
    </source>
</evidence>
<dbReference type="SUPFAM" id="SSF47384">
    <property type="entry name" value="Homodimeric domain of signal transducing histidine kinase"/>
    <property type="match status" value="1"/>
</dbReference>